<proteinExistence type="predicted"/>
<dbReference type="Pfam" id="PF07607">
    <property type="entry name" value="DUF1570"/>
    <property type="match status" value="1"/>
</dbReference>
<evidence type="ECO:0000313" key="4">
    <source>
        <dbReference type="Proteomes" id="UP001239462"/>
    </source>
</evidence>
<dbReference type="Proteomes" id="UP001239462">
    <property type="component" value="Unassembled WGS sequence"/>
</dbReference>
<keyword evidence="4" id="KW-1185">Reference proteome</keyword>
<evidence type="ECO:0000259" key="2">
    <source>
        <dbReference type="Pfam" id="PF07607"/>
    </source>
</evidence>
<feature type="signal peptide" evidence="1">
    <location>
        <begin position="1"/>
        <end position="27"/>
    </location>
</feature>
<feature type="domain" description="DUF1570" evidence="2">
    <location>
        <begin position="210"/>
        <end position="335"/>
    </location>
</feature>
<sequence>MNPSIRRSLLMFVIAIAFAGQSPVVSAVETITFNSKDDDLVNGVPKPVRTVKGRILVEAQDGGLMLQSDDGRIWTVQPEQIIERSSDDQAFTPLTDNEIADRIRKELPPGFEIYQTAHYVIAYDANEAYVKQVGLLFEQLYKGFYAYWRNQRWRLPEPEFPLVAIVFDSKNDFLKYASAEVGDTANAVIGYYHIAGNRMVTYNVPNLNRNVSTIIHEATHQLAYNCGLQTRFADNPMWVSEGLALFFEAPDFKSASRWRGIGNVNEFNLQRWKAYVPLRGRDSLVTLISDDKRFRSPETASDAYGESWALTYYLLKTHRKEYVDYLKRLSEGKPMRKMTARERIELFEEVFGDPIAKIDQGFLTYMRRYVGG</sequence>
<dbReference type="InterPro" id="IPR011464">
    <property type="entry name" value="DUF1570"/>
</dbReference>
<evidence type="ECO:0000256" key="1">
    <source>
        <dbReference type="SAM" id="SignalP"/>
    </source>
</evidence>
<dbReference type="EMBL" id="JASZZN010000029">
    <property type="protein sequence ID" value="MDM4018997.1"/>
    <property type="molecule type" value="Genomic_DNA"/>
</dbReference>
<accession>A0ABT7PR63</accession>
<gene>
    <name evidence="3" type="ORF">QTN89_26325</name>
</gene>
<name>A0ABT7PR63_9BACT</name>
<protein>
    <submittedName>
        <fullName evidence="3">DUF1570 domain-containing protein</fullName>
    </submittedName>
</protein>
<keyword evidence="1" id="KW-0732">Signal</keyword>
<organism evidence="3 4">
    <name type="scientific">Roseiconus lacunae</name>
    <dbReference type="NCBI Taxonomy" id="2605694"/>
    <lineage>
        <taxon>Bacteria</taxon>
        <taxon>Pseudomonadati</taxon>
        <taxon>Planctomycetota</taxon>
        <taxon>Planctomycetia</taxon>
        <taxon>Pirellulales</taxon>
        <taxon>Pirellulaceae</taxon>
        <taxon>Roseiconus</taxon>
    </lineage>
</organism>
<reference evidence="3 4" key="1">
    <citation type="submission" date="2023-06" db="EMBL/GenBank/DDBJ databases">
        <title>Roseiconus lacunae JC819 isolated from Gulf of Mannar region, Tamil Nadu.</title>
        <authorList>
            <person name="Pk S."/>
            <person name="Ch S."/>
            <person name="Ch V.R."/>
        </authorList>
    </citation>
    <scope>NUCLEOTIDE SEQUENCE [LARGE SCALE GENOMIC DNA]</scope>
    <source>
        <strain evidence="3 4">JC819</strain>
    </source>
</reference>
<comment type="caution">
    <text evidence="3">The sequence shown here is derived from an EMBL/GenBank/DDBJ whole genome shotgun (WGS) entry which is preliminary data.</text>
</comment>
<feature type="chain" id="PRO_5045448494" evidence="1">
    <location>
        <begin position="28"/>
        <end position="372"/>
    </location>
</feature>
<evidence type="ECO:0000313" key="3">
    <source>
        <dbReference type="EMBL" id="MDM4018997.1"/>
    </source>
</evidence>
<dbReference type="RefSeq" id="WP_230774018.1">
    <property type="nucleotide sequence ID" value="NZ_CP141221.1"/>
</dbReference>